<reference evidence="1 2" key="1">
    <citation type="journal article" date="2014" name="Nature">
        <title>Sequential evolution of bacterial morphology by co-option of a developmental regulator.</title>
        <authorList>
            <person name="Jiang C."/>
            <person name="Brown P.J."/>
            <person name="Ducret A."/>
            <person name="Brun Y.V."/>
        </authorList>
    </citation>
    <scope>NUCLEOTIDE SEQUENCE [LARGE SCALE GENOMIC DNA]</scope>
    <source>
        <strain evidence="1 2">DSM 16100</strain>
    </source>
</reference>
<dbReference type="RefSeq" id="WP_018083360.1">
    <property type="nucleotide sequence ID" value="NZ_AQWM01000030.1"/>
</dbReference>
<proteinExistence type="predicted"/>
<evidence type="ECO:0000313" key="2">
    <source>
        <dbReference type="Proteomes" id="UP000017837"/>
    </source>
</evidence>
<gene>
    <name evidence="1" type="ORF">ABENE_17045</name>
</gene>
<dbReference type="AlphaFoldDB" id="V4R8L5"/>
<dbReference type="SUPFAM" id="SSF51445">
    <property type="entry name" value="(Trans)glycosidases"/>
    <property type="match status" value="1"/>
</dbReference>
<accession>V4R8L5</accession>
<dbReference type="EMBL" id="AWGB01000042">
    <property type="protein sequence ID" value="ESQ87778.1"/>
    <property type="molecule type" value="Genomic_DNA"/>
</dbReference>
<dbReference type="OrthoDB" id="182870at2"/>
<dbReference type="eggNOG" id="COG2730">
    <property type="taxonomic scope" value="Bacteria"/>
</dbReference>
<protein>
    <submittedName>
        <fullName evidence="1">Uncharacterized protein</fullName>
    </submittedName>
</protein>
<dbReference type="Proteomes" id="UP000017837">
    <property type="component" value="Unassembled WGS sequence"/>
</dbReference>
<name>V4R8L5_9CAUL</name>
<keyword evidence="2" id="KW-1185">Reference proteome</keyword>
<evidence type="ECO:0000313" key="1">
    <source>
        <dbReference type="EMBL" id="ESQ87778.1"/>
    </source>
</evidence>
<dbReference type="PATRIC" id="fig|1121022.4.peg.3472"/>
<dbReference type="InterPro" id="IPR017853">
    <property type="entry name" value="GH"/>
</dbReference>
<sequence length="163" mass="17976">MTNLLITLSVNFSHYVLVDAKIYHLIEVGETRLPLTMAVNKTIRSDKPNLTKGDRRDLCLAAQSRIPLLANEYGTCESNGDGAFDAVETGLWWALLKPHDIGHFNGSIADKIETAAALTPGASPDGYWPLTCLTASGKWVRNYLRSQVAWGAQHAWPRRVTAE</sequence>
<dbReference type="STRING" id="1121022.GCA_000376105_03679"/>
<dbReference type="Gene3D" id="3.20.20.80">
    <property type="entry name" value="Glycosidases"/>
    <property type="match status" value="1"/>
</dbReference>
<organism evidence="1 2">
    <name type="scientific">Asticcacaulis benevestitus DSM 16100 = ATCC BAA-896</name>
    <dbReference type="NCBI Taxonomy" id="1121022"/>
    <lineage>
        <taxon>Bacteria</taxon>
        <taxon>Pseudomonadati</taxon>
        <taxon>Pseudomonadota</taxon>
        <taxon>Alphaproteobacteria</taxon>
        <taxon>Caulobacterales</taxon>
        <taxon>Caulobacteraceae</taxon>
        <taxon>Asticcacaulis</taxon>
    </lineage>
</organism>
<comment type="caution">
    <text evidence="1">The sequence shown here is derived from an EMBL/GenBank/DDBJ whole genome shotgun (WGS) entry which is preliminary data.</text>
</comment>